<gene>
    <name evidence="2" type="ORF">D6850_18390</name>
</gene>
<evidence type="ECO:0000313" key="2">
    <source>
        <dbReference type="EMBL" id="RKF12439.1"/>
    </source>
</evidence>
<dbReference type="RefSeq" id="WP_121169081.1">
    <property type="nucleotide sequence ID" value="NZ_RAPE01000008.1"/>
</dbReference>
<dbReference type="GO" id="GO:0008757">
    <property type="term" value="F:S-adenosylmethionine-dependent methyltransferase activity"/>
    <property type="evidence" value="ECO:0007669"/>
    <property type="project" value="InterPro"/>
</dbReference>
<dbReference type="InterPro" id="IPR029063">
    <property type="entry name" value="SAM-dependent_MTases_sf"/>
</dbReference>
<dbReference type="CDD" id="cd02440">
    <property type="entry name" value="AdoMet_MTases"/>
    <property type="match status" value="1"/>
</dbReference>
<comment type="caution">
    <text evidence="2">The sequence shown here is derived from an EMBL/GenBank/DDBJ whole genome shotgun (WGS) entry which is preliminary data.</text>
</comment>
<feature type="domain" description="Methyltransferase type 11" evidence="1">
    <location>
        <begin position="60"/>
        <end position="130"/>
    </location>
</feature>
<name>A0A3A8AUA1_9RHOB</name>
<organism evidence="2 3">
    <name type="scientific">Roseovarius spongiae</name>
    <dbReference type="NCBI Taxonomy" id="2320272"/>
    <lineage>
        <taxon>Bacteria</taxon>
        <taxon>Pseudomonadati</taxon>
        <taxon>Pseudomonadota</taxon>
        <taxon>Alphaproteobacteria</taxon>
        <taxon>Rhodobacterales</taxon>
        <taxon>Roseobacteraceae</taxon>
        <taxon>Roseovarius</taxon>
    </lineage>
</organism>
<reference evidence="2 3" key="1">
    <citation type="submission" date="2018-09" db="EMBL/GenBank/DDBJ databases">
        <title>Roseovarius spongiae sp. nov., isolated from a marine sponge.</title>
        <authorList>
            <person name="Zhuang L."/>
            <person name="Luo L."/>
        </authorList>
    </citation>
    <scope>NUCLEOTIDE SEQUENCE [LARGE SCALE GENOMIC DNA]</scope>
    <source>
        <strain evidence="2 3">HN-E21</strain>
    </source>
</reference>
<dbReference type="OrthoDB" id="7260171at2"/>
<dbReference type="AlphaFoldDB" id="A0A3A8AUA1"/>
<evidence type="ECO:0000313" key="3">
    <source>
        <dbReference type="Proteomes" id="UP000281128"/>
    </source>
</evidence>
<dbReference type="SUPFAM" id="SSF53335">
    <property type="entry name" value="S-adenosyl-L-methionine-dependent methyltransferases"/>
    <property type="match status" value="1"/>
</dbReference>
<dbReference type="Pfam" id="PF08241">
    <property type="entry name" value="Methyltransf_11"/>
    <property type="match status" value="1"/>
</dbReference>
<accession>A0A3A8AUA1</accession>
<keyword evidence="3" id="KW-1185">Reference proteome</keyword>
<dbReference type="InterPro" id="IPR013216">
    <property type="entry name" value="Methyltransf_11"/>
</dbReference>
<proteinExistence type="predicted"/>
<sequence length="199" mass="23375">MKRGKLFYKLQTHFRKKRFEVFDTLLRHILETQPEVSILDAGGRPEYWAILPPDLRDKVRITCLNFEAELEAYSKPSEDLQILSVAGDACNMPEFADAAFDIVHSNSVIEHVGSYQNMKRFADEVRRVGKSYYVQTPNYWFPVEPHYGVPFFHWLPDTWRIWFFTKMNVGYARKRTFKVALPRVPHPHHQPVPDALVLP</sequence>
<dbReference type="GO" id="GO:0032259">
    <property type="term" value="P:methylation"/>
    <property type="evidence" value="ECO:0007669"/>
    <property type="project" value="UniProtKB-KW"/>
</dbReference>
<protein>
    <submittedName>
        <fullName evidence="2">Methyltransferase domain-containing protein</fullName>
    </submittedName>
</protein>
<keyword evidence="2" id="KW-0808">Transferase</keyword>
<dbReference type="Proteomes" id="UP000281128">
    <property type="component" value="Unassembled WGS sequence"/>
</dbReference>
<keyword evidence="2" id="KW-0489">Methyltransferase</keyword>
<dbReference type="EMBL" id="RAPE01000008">
    <property type="protein sequence ID" value="RKF12439.1"/>
    <property type="molecule type" value="Genomic_DNA"/>
</dbReference>
<dbReference type="Gene3D" id="3.40.50.150">
    <property type="entry name" value="Vaccinia Virus protein VP39"/>
    <property type="match status" value="1"/>
</dbReference>
<evidence type="ECO:0000259" key="1">
    <source>
        <dbReference type="Pfam" id="PF08241"/>
    </source>
</evidence>